<dbReference type="STRING" id="36087.A0A077ZAS1"/>
<gene>
    <name evidence="3" type="ORF">TTRE_0000404301</name>
</gene>
<evidence type="ECO:0000259" key="2">
    <source>
        <dbReference type="Pfam" id="PF23337"/>
    </source>
</evidence>
<dbReference type="GO" id="GO:0034464">
    <property type="term" value="C:BBSome"/>
    <property type="evidence" value="ECO:0007669"/>
    <property type="project" value="InterPro"/>
</dbReference>
<dbReference type="Pfam" id="PF23337">
    <property type="entry name" value="PTHB1_pf"/>
    <property type="match status" value="1"/>
</dbReference>
<dbReference type="GO" id="GO:0060271">
    <property type="term" value="P:cilium assembly"/>
    <property type="evidence" value="ECO:0007669"/>
    <property type="project" value="TreeGrafter"/>
</dbReference>
<keyword evidence="4" id="KW-1185">Reference proteome</keyword>
<dbReference type="AlphaFoldDB" id="A0A077ZAS1"/>
<dbReference type="GO" id="GO:0016020">
    <property type="term" value="C:membrane"/>
    <property type="evidence" value="ECO:0007669"/>
    <property type="project" value="TreeGrafter"/>
</dbReference>
<feature type="domain" description="PTHB1 platform" evidence="2">
    <location>
        <begin position="543"/>
        <end position="613"/>
    </location>
</feature>
<reference evidence="3" key="2">
    <citation type="submission" date="2014-03" db="EMBL/GenBank/DDBJ databases">
        <title>The whipworm genome and dual-species transcriptomics of an intimate host-pathogen interaction.</title>
        <authorList>
            <person name="Foth B.J."/>
            <person name="Tsai I.J."/>
            <person name="Reid A.J."/>
            <person name="Bancroft A.J."/>
            <person name="Nichol S."/>
            <person name="Tracey A."/>
            <person name="Holroyd N."/>
            <person name="Cotton J.A."/>
            <person name="Stanley E.J."/>
            <person name="Zarowiecki M."/>
            <person name="Liu J.Z."/>
            <person name="Huckvale T."/>
            <person name="Cooper P.J."/>
            <person name="Grencis R.K."/>
            <person name="Berriman M."/>
        </authorList>
    </citation>
    <scope>NUCLEOTIDE SEQUENCE [LARGE SCALE GENOMIC DNA]</scope>
</reference>
<dbReference type="OrthoDB" id="10262646at2759"/>
<dbReference type="InterPro" id="IPR028073">
    <property type="entry name" value="PHTB1_N_dom"/>
</dbReference>
<evidence type="ECO:0000259" key="1">
    <source>
        <dbReference type="Pfam" id="PF14727"/>
    </source>
</evidence>
<protein>
    <submittedName>
        <fullName evidence="3">PHTB1 C and PHTB1 N domain containing protein</fullName>
    </submittedName>
</protein>
<evidence type="ECO:0000313" key="4">
    <source>
        <dbReference type="Proteomes" id="UP000030665"/>
    </source>
</evidence>
<dbReference type="PANTHER" id="PTHR20991">
    <property type="entry name" value="PARATHYROID HORMONE-RESPONSIVE B1 GENE"/>
    <property type="match status" value="1"/>
</dbReference>
<reference evidence="3" key="1">
    <citation type="submission" date="2014-01" db="EMBL/GenBank/DDBJ databases">
        <authorList>
            <person name="Aslett M."/>
        </authorList>
    </citation>
    <scope>NUCLEOTIDE SEQUENCE</scope>
</reference>
<dbReference type="Pfam" id="PF14727">
    <property type="entry name" value="PHTB1_N"/>
    <property type="match status" value="1"/>
</dbReference>
<sequence>MKTKVSLFQADLDNRDCTVIDLRVRLEAVTMTQELWHSKIESNDNASKLLCMTVAALLESSDVLLVGADDGTLYAFDPSQTMGKGSQSTADDLVLQKRLLHPVLQLLAGRFKSSSTELQIAVLHPRSIAVYAVTARGDKFADEYRDMNLELLYERILSHSAHSFISGPLGDDERSYLSLDGVVYLFEQEINTYSHYLPSFLLPGPICYSKIMGNFVTFNSAWQVQSFKYDRLLLNASRKENPDGNTKEERHYLLPEWTFLIGERAIEIDTVDVPQSSVTLVVLGEQNLFLFNSKGLLSAMKRLDYVPNCLHLYGTDGNGAARFLVATEDGAMLFYDNISLRWAAKLPFSPLNLRLATIGSLKGVIVALSSDGELLCSYLGTVPYLEQTMIRRSCEPNYGSRLSTMKELTSQMKHLKARLEAAKEQPLQENLSMRCAVVEALEQDNGEKNNIDEEEPMPLFKIQVVLSKNGIVNDVMLTFHSSTFVHVIPPVTLLPAIDDRDVRYFSVYQTPGRVPTERSLILNATYLNATGKRRVLVNEVNLPLEKFYAKCPGKKTATHKVTIEINRPPVSIDRLFPEFRITTEELEKWDNCIGLRLLYGKVQPVVILTSKTAFVYYASLCITSRVNVHARSEPYA</sequence>
<dbReference type="PANTHER" id="PTHR20991:SF0">
    <property type="entry name" value="PROTEIN PTHB1"/>
    <property type="match status" value="1"/>
</dbReference>
<dbReference type="Proteomes" id="UP000030665">
    <property type="component" value="Unassembled WGS sequence"/>
</dbReference>
<proteinExistence type="predicted"/>
<name>A0A077ZAS1_TRITR</name>
<dbReference type="InterPro" id="IPR026511">
    <property type="entry name" value="PTHB1"/>
</dbReference>
<feature type="domain" description="PTHB1 N-terminal" evidence="1">
    <location>
        <begin position="32"/>
        <end position="383"/>
    </location>
</feature>
<dbReference type="InterPro" id="IPR055362">
    <property type="entry name" value="PTHB1_pf_dom"/>
</dbReference>
<dbReference type="EMBL" id="HG805979">
    <property type="protein sequence ID" value="CDW55770.1"/>
    <property type="molecule type" value="Genomic_DNA"/>
</dbReference>
<accession>A0A077ZAS1</accession>
<evidence type="ECO:0000313" key="3">
    <source>
        <dbReference type="EMBL" id="CDW55770.1"/>
    </source>
</evidence>
<organism evidence="3 4">
    <name type="scientific">Trichuris trichiura</name>
    <name type="common">Whipworm</name>
    <name type="synonym">Trichocephalus trichiurus</name>
    <dbReference type="NCBI Taxonomy" id="36087"/>
    <lineage>
        <taxon>Eukaryota</taxon>
        <taxon>Metazoa</taxon>
        <taxon>Ecdysozoa</taxon>
        <taxon>Nematoda</taxon>
        <taxon>Enoplea</taxon>
        <taxon>Dorylaimia</taxon>
        <taxon>Trichinellida</taxon>
        <taxon>Trichuridae</taxon>
        <taxon>Trichuris</taxon>
    </lineage>
</organism>